<geneLocation type="plasmid" evidence="1 2">
    <name>pCHQ1</name>
</geneLocation>
<dbReference type="GeneID" id="29275616"/>
<dbReference type="Proteomes" id="UP000007753">
    <property type="component" value="Plasmid pCHQ1"/>
</dbReference>
<keyword evidence="1" id="KW-0614">Plasmid</keyword>
<name>D4Z8R0_SPHIU</name>
<protein>
    <submittedName>
        <fullName evidence="1">Uncharacterized protein</fullName>
    </submittedName>
</protein>
<gene>
    <name evidence="1" type="ordered locus">SJA_P1-00400</name>
</gene>
<reference evidence="1 2" key="1">
    <citation type="journal article" date="2010" name="J. Bacteriol.">
        <title>Complete genome sequence of the representative gamma-hexachlorocyclohexane-degrading bacterium Sphingobium japonicum UT26.</title>
        <authorList>
            <person name="Nagata Y."/>
            <person name="Ohtsubo Y."/>
            <person name="Endo R."/>
            <person name="Ichikawa N."/>
            <person name="Ankai A."/>
            <person name="Oguchi A."/>
            <person name="Fukui S."/>
            <person name="Fujita N."/>
            <person name="Tsuda M."/>
        </authorList>
    </citation>
    <scope>NUCLEOTIDE SEQUENCE [LARGE SCALE GENOMIC DNA]</scope>
    <source>
        <strain evidence="2">DSM 16413 / CCM 7287 / MTCC 6362 / UT26 / NBRC 101211 / UT26S</strain>
        <plasmid evidence="1 2">pCHQ1</plasmid>
    </source>
</reference>
<sequence>MTTLDLAERIIADFACAESRLRLIKPVPHHEWLVPPGELYWFAGDVPTSVAHGASIFLRRTPADPLLEDQIHIEVRLFWDEPWRMDKPATHRAILWCERGPRFFGRSTSLIGSGASFFYACCIEHLCEDVIEAIGTALYVWNRLREGTRS</sequence>
<organism evidence="1 2">
    <name type="scientific">Sphingobium indicum (strain DSM 16413 / CCM 7287 / MTCC 6362 / UT26 / NBRC 101211 / UT26S)</name>
    <name type="common">Sphingobium japonicum</name>
    <dbReference type="NCBI Taxonomy" id="452662"/>
    <lineage>
        <taxon>Bacteria</taxon>
        <taxon>Pseudomonadati</taxon>
        <taxon>Pseudomonadota</taxon>
        <taxon>Alphaproteobacteria</taxon>
        <taxon>Sphingomonadales</taxon>
        <taxon>Sphingomonadaceae</taxon>
        <taxon>Sphingobium</taxon>
    </lineage>
</organism>
<dbReference type="EMBL" id="AP010805">
    <property type="protein sequence ID" value="BAI98992.1"/>
    <property type="molecule type" value="Genomic_DNA"/>
</dbReference>
<dbReference type="HOGENOM" id="CLU_1739364_0_0_5"/>
<proteinExistence type="predicted"/>
<dbReference type="KEGG" id="sjp:SJA_P1-00400"/>
<evidence type="ECO:0000313" key="2">
    <source>
        <dbReference type="Proteomes" id="UP000007753"/>
    </source>
</evidence>
<keyword evidence="2" id="KW-1185">Reference proteome</keyword>
<dbReference type="RefSeq" id="WP_013041583.1">
    <property type="nucleotide sequence ID" value="NC_014007.1"/>
</dbReference>
<accession>D4Z8R0</accession>
<dbReference type="AlphaFoldDB" id="D4Z8R0"/>
<evidence type="ECO:0000313" key="1">
    <source>
        <dbReference type="EMBL" id="BAI98992.1"/>
    </source>
</evidence>